<dbReference type="EMBL" id="JAEPBG010000009">
    <property type="protein sequence ID" value="MBK4736874.1"/>
    <property type="molecule type" value="Genomic_DNA"/>
</dbReference>
<dbReference type="PANTHER" id="PTHR38101">
    <property type="entry name" value="UPF0307 PROTEIN YJGA"/>
    <property type="match status" value="1"/>
</dbReference>
<evidence type="ECO:0000256" key="1">
    <source>
        <dbReference type="ARBA" id="ARBA00022490"/>
    </source>
</evidence>
<comment type="similarity">
    <text evidence="5">Belongs to the DarP family.</text>
</comment>
<sequence length="200" mass="22947">MPNSNRGSTGFQSNEFDQEYDRPSKSQRKREMTALQVLGAELIAEPRERVKRVPMPEDVRDAILECQGIKDHEGRRRQLQYVGKKMRSLTEEEVDIIRKTIDSWKAPSRAETAAMHALERHRERLLADDGALTELRAQHPELDVQHMRTLIRNARREQAENKPPKAYREIFQILKGFQASAKAAASAAAESEDEESPDEE</sequence>
<dbReference type="PIRSF" id="PIRSF016183">
    <property type="entry name" value="UCP016183"/>
    <property type="match status" value="1"/>
</dbReference>
<dbReference type="AlphaFoldDB" id="A0A934T1C6"/>
<dbReference type="HAMAP" id="MF_00765">
    <property type="entry name" value="DarP"/>
    <property type="match status" value="1"/>
</dbReference>
<evidence type="ECO:0000313" key="8">
    <source>
        <dbReference type="Proteomes" id="UP000622890"/>
    </source>
</evidence>
<dbReference type="InterPro" id="IPR023153">
    <property type="entry name" value="DarP_sf"/>
</dbReference>
<evidence type="ECO:0000256" key="2">
    <source>
        <dbReference type="ARBA" id="ARBA00022517"/>
    </source>
</evidence>
<keyword evidence="1 5" id="KW-0963">Cytoplasm</keyword>
<accession>A0A934T1C6</accession>
<evidence type="ECO:0000256" key="3">
    <source>
        <dbReference type="ARBA" id="ARBA00022730"/>
    </source>
</evidence>
<evidence type="ECO:0000256" key="5">
    <source>
        <dbReference type="HAMAP-Rule" id="MF_00765"/>
    </source>
</evidence>
<dbReference type="SUPFAM" id="SSF158710">
    <property type="entry name" value="PSPTO4464-like"/>
    <property type="match status" value="1"/>
</dbReference>
<evidence type="ECO:0000256" key="4">
    <source>
        <dbReference type="ARBA" id="ARBA00022884"/>
    </source>
</evidence>
<comment type="function">
    <text evidence="5">Member of a network of 50S ribosomal subunit biogenesis factors which assembles along the 30S-50S interface, preventing incorrect 23S rRNA structures from forming. Promotes peptidyl transferase center (PTC) maturation.</text>
</comment>
<dbReference type="InterPro" id="IPR006839">
    <property type="entry name" value="DarP"/>
</dbReference>
<feature type="compositionally biased region" description="Polar residues" evidence="6">
    <location>
        <begin position="1"/>
        <end position="15"/>
    </location>
</feature>
<dbReference type="Gene3D" id="1.10.60.30">
    <property type="entry name" value="PSPTO4464-like domains"/>
    <property type="match status" value="2"/>
</dbReference>
<keyword evidence="4 5" id="KW-0694">RNA-binding</keyword>
<dbReference type="PANTHER" id="PTHR38101:SF1">
    <property type="entry name" value="UPF0307 PROTEIN YJGA"/>
    <property type="match status" value="1"/>
</dbReference>
<dbReference type="Proteomes" id="UP000622890">
    <property type="component" value="Unassembled WGS sequence"/>
</dbReference>
<dbReference type="CDD" id="cd16331">
    <property type="entry name" value="YjgA-like"/>
    <property type="match status" value="1"/>
</dbReference>
<dbReference type="NCBIfam" id="NF003593">
    <property type="entry name" value="PRK05255.1-1"/>
    <property type="match status" value="1"/>
</dbReference>
<name>A0A934T1C6_9BURK</name>
<dbReference type="RefSeq" id="WP_200594740.1">
    <property type="nucleotide sequence ID" value="NZ_JAEPBG010000009.1"/>
</dbReference>
<evidence type="ECO:0000313" key="7">
    <source>
        <dbReference type="EMBL" id="MBK4736874.1"/>
    </source>
</evidence>
<keyword evidence="2 5" id="KW-0690">Ribosome biogenesis</keyword>
<proteinExistence type="inferred from homology"/>
<comment type="caution">
    <text evidence="7">The sequence shown here is derived from an EMBL/GenBank/DDBJ whole genome shotgun (WGS) entry which is preliminary data.</text>
</comment>
<dbReference type="GO" id="GO:0043022">
    <property type="term" value="F:ribosome binding"/>
    <property type="evidence" value="ECO:0007669"/>
    <property type="project" value="UniProtKB-UniRule"/>
</dbReference>
<organism evidence="7 8">
    <name type="scientific">Noviherbaspirillum pedocola</name>
    <dbReference type="NCBI Taxonomy" id="2801341"/>
    <lineage>
        <taxon>Bacteria</taxon>
        <taxon>Pseudomonadati</taxon>
        <taxon>Pseudomonadota</taxon>
        <taxon>Betaproteobacteria</taxon>
        <taxon>Burkholderiales</taxon>
        <taxon>Oxalobacteraceae</taxon>
        <taxon>Noviherbaspirillum</taxon>
    </lineage>
</organism>
<feature type="region of interest" description="Disordered" evidence="6">
    <location>
        <begin position="1"/>
        <end position="29"/>
    </location>
</feature>
<feature type="compositionally biased region" description="Basic and acidic residues" evidence="6">
    <location>
        <begin position="19"/>
        <end position="29"/>
    </location>
</feature>
<gene>
    <name evidence="5" type="primary">darP</name>
    <name evidence="7" type="ORF">JJB74_19815</name>
</gene>
<evidence type="ECO:0000256" key="6">
    <source>
        <dbReference type="SAM" id="MobiDB-lite"/>
    </source>
</evidence>
<dbReference type="GO" id="GO:0019843">
    <property type="term" value="F:rRNA binding"/>
    <property type="evidence" value="ECO:0007669"/>
    <property type="project" value="UniProtKB-UniRule"/>
</dbReference>
<comment type="subcellular location">
    <subcellularLocation>
        <location evidence="5">Cytoplasm</location>
    </subcellularLocation>
    <text evidence="5">Associates with late stage pre-50S ribosomal subunits.</text>
</comment>
<dbReference type="GO" id="GO:1902626">
    <property type="term" value="P:assembly of large subunit precursor of preribosome"/>
    <property type="evidence" value="ECO:0007669"/>
    <property type="project" value="UniProtKB-UniRule"/>
</dbReference>
<keyword evidence="3 5" id="KW-0699">rRNA-binding</keyword>
<keyword evidence="8" id="KW-1185">Reference proteome</keyword>
<dbReference type="GO" id="GO:0005829">
    <property type="term" value="C:cytosol"/>
    <property type="evidence" value="ECO:0007669"/>
    <property type="project" value="TreeGrafter"/>
</dbReference>
<reference evidence="7" key="1">
    <citation type="submission" date="2021-01" db="EMBL/GenBank/DDBJ databases">
        <title>Genome sequence of strain Noviherbaspirillum sp. DKR-6.</title>
        <authorList>
            <person name="Chaudhary D.K."/>
        </authorList>
    </citation>
    <scope>NUCLEOTIDE SEQUENCE</scope>
    <source>
        <strain evidence="7">DKR-6</strain>
    </source>
</reference>
<protein>
    <recommendedName>
        <fullName evidence="5">Dual-action ribosomal maturation protein DarP</fullName>
    </recommendedName>
    <alternativeName>
        <fullName evidence="5">Large ribosomal subunit assembly factor DarP</fullName>
    </alternativeName>
</protein>
<dbReference type="Pfam" id="PF04751">
    <property type="entry name" value="DarP"/>
    <property type="match status" value="1"/>
</dbReference>